<dbReference type="InterPro" id="IPR000683">
    <property type="entry name" value="Gfo/Idh/MocA-like_OxRdtase_N"/>
</dbReference>
<comment type="caution">
    <text evidence="6">The sequence shown here is derived from an EMBL/GenBank/DDBJ whole genome shotgun (WGS) entry which is preliminary data.</text>
</comment>
<dbReference type="Proteomes" id="UP000537260">
    <property type="component" value="Unassembled WGS sequence"/>
</dbReference>
<dbReference type="PANTHER" id="PTHR22604:SF105">
    <property type="entry name" value="TRANS-1,2-DIHYDROBENZENE-1,2-DIOL DEHYDROGENASE"/>
    <property type="match status" value="1"/>
</dbReference>
<evidence type="ECO:0000313" key="7">
    <source>
        <dbReference type="Proteomes" id="UP000537260"/>
    </source>
</evidence>
<feature type="domain" description="GFO/IDH/MocA-like oxidoreductase" evidence="5">
    <location>
        <begin position="132"/>
        <end position="247"/>
    </location>
</feature>
<comment type="similarity">
    <text evidence="1">Belongs to the Gfo/Idh/MocA family.</text>
</comment>
<keyword evidence="3" id="KW-0520">NAD</keyword>
<dbReference type="Pfam" id="PF01408">
    <property type="entry name" value="GFO_IDH_MocA"/>
    <property type="match status" value="1"/>
</dbReference>
<dbReference type="GO" id="GO:0016491">
    <property type="term" value="F:oxidoreductase activity"/>
    <property type="evidence" value="ECO:0007669"/>
    <property type="project" value="UniProtKB-KW"/>
</dbReference>
<organism evidence="6 7">
    <name type="scientific">Glaciibacter psychrotolerans</name>
    <dbReference type="NCBI Taxonomy" id="670054"/>
    <lineage>
        <taxon>Bacteria</taxon>
        <taxon>Bacillati</taxon>
        <taxon>Actinomycetota</taxon>
        <taxon>Actinomycetes</taxon>
        <taxon>Micrococcales</taxon>
        <taxon>Microbacteriaceae</taxon>
        <taxon>Glaciibacter</taxon>
    </lineage>
</organism>
<name>A0A7Z0EF57_9MICO</name>
<evidence type="ECO:0000313" key="6">
    <source>
        <dbReference type="EMBL" id="NYJ20386.1"/>
    </source>
</evidence>
<dbReference type="PANTHER" id="PTHR22604">
    <property type="entry name" value="OXIDOREDUCTASES"/>
    <property type="match status" value="1"/>
</dbReference>
<dbReference type="InterPro" id="IPR050984">
    <property type="entry name" value="Gfo/Idh/MocA_domain"/>
</dbReference>
<dbReference type="Pfam" id="PF22725">
    <property type="entry name" value="GFO_IDH_MocA_C3"/>
    <property type="match status" value="1"/>
</dbReference>
<dbReference type="InterPro" id="IPR036291">
    <property type="entry name" value="NAD(P)-bd_dom_sf"/>
</dbReference>
<keyword evidence="7" id="KW-1185">Reference proteome</keyword>
<proteinExistence type="inferred from homology"/>
<gene>
    <name evidence="6" type="ORF">HNR05_002177</name>
</gene>
<evidence type="ECO:0000256" key="2">
    <source>
        <dbReference type="ARBA" id="ARBA00023002"/>
    </source>
</evidence>
<accession>A0A7Z0EF57</accession>
<dbReference type="EMBL" id="JACCFM010000001">
    <property type="protein sequence ID" value="NYJ20386.1"/>
    <property type="molecule type" value="Genomic_DNA"/>
</dbReference>
<dbReference type="Gene3D" id="3.30.360.10">
    <property type="entry name" value="Dihydrodipicolinate Reductase, domain 2"/>
    <property type="match status" value="1"/>
</dbReference>
<evidence type="ECO:0000256" key="1">
    <source>
        <dbReference type="ARBA" id="ARBA00010928"/>
    </source>
</evidence>
<evidence type="ECO:0000259" key="4">
    <source>
        <dbReference type="Pfam" id="PF01408"/>
    </source>
</evidence>
<dbReference type="AlphaFoldDB" id="A0A7Z0EF57"/>
<dbReference type="GO" id="GO:0000166">
    <property type="term" value="F:nucleotide binding"/>
    <property type="evidence" value="ECO:0007669"/>
    <property type="project" value="InterPro"/>
</dbReference>
<dbReference type="Gene3D" id="3.40.50.720">
    <property type="entry name" value="NAD(P)-binding Rossmann-like Domain"/>
    <property type="match status" value="1"/>
</dbReference>
<evidence type="ECO:0000259" key="5">
    <source>
        <dbReference type="Pfam" id="PF22725"/>
    </source>
</evidence>
<dbReference type="InterPro" id="IPR055170">
    <property type="entry name" value="GFO_IDH_MocA-like_dom"/>
</dbReference>
<reference evidence="6 7" key="1">
    <citation type="submission" date="2020-07" db="EMBL/GenBank/DDBJ databases">
        <title>Sequencing the genomes of 1000 actinobacteria strains.</title>
        <authorList>
            <person name="Klenk H.-P."/>
        </authorList>
    </citation>
    <scope>NUCLEOTIDE SEQUENCE [LARGE SCALE GENOMIC DNA]</scope>
    <source>
        <strain evidence="6 7">LI1</strain>
    </source>
</reference>
<evidence type="ECO:0000256" key="3">
    <source>
        <dbReference type="ARBA" id="ARBA00023027"/>
    </source>
</evidence>
<keyword evidence="2" id="KW-0560">Oxidoreductase</keyword>
<protein>
    <submittedName>
        <fullName evidence="6">Putative dehydrogenase</fullName>
    </submittedName>
</protein>
<dbReference type="SUPFAM" id="SSF55347">
    <property type="entry name" value="Glyceraldehyde-3-phosphate dehydrogenase-like, C-terminal domain"/>
    <property type="match status" value="1"/>
</dbReference>
<dbReference type="SUPFAM" id="SSF51735">
    <property type="entry name" value="NAD(P)-binding Rossmann-fold domains"/>
    <property type="match status" value="1"/>
</dbReference>
<feature type="domain" description="Gfo/Idh/MocA-like oxidoreductase N-terminal" evidence="4">
    <location>
        <begin position="6"/>
        <end position="121"/>
    </location>
</feature>
<dbReference type="RefSeq" id="WP_179579006.1">
    <property type="nucleotide sequence ID" value="NZ_JACCFM010000001.1"/>
</dbReference>
<sequence>MTHTLRWGILATGWIAHLFASDLRESGFAVQAVGSRTQEAADIFAAEFDIPTAHSSYDALVADPEVDIIYVSTPHPFHLANARLALNAGKHVLIEKPITLNAAEARELVDLAAANGVVIMEAMWTRFLPHMVRIREIIAAGTLGDVHSLIVDHTQNLSDDPEHRINSLELGGGALLDLGIYPISFAHELFGRPETILASASFKQTGADAQVATIFRYPDGQIASTLSASDTAGPNTAMILGTDGRIEIDTVWYSPTTMRVLDSDGTVLETFSADVNGRGMQFQADEIEQVIARGDLASTIMSPEESVSIMETLDTIREQIGLRYPGE</sequence>